<dbReference type="Pfam" id="PF03221">
    <property type="entry name" value="HTH_Tnp_Tc5"/>
    <property type="match status" value="1"/>
</dbReference>
<evidence type="ECO:0000256" key="1">
    <source>
        <dbReference type="ARBA" id="ARBA00004123"/>
    </source>
</evidence>
<dbReference type="Gene3D" id="1.10.10.60">
    <property type="entry name" value="Homeodomain-like"/>
    <property type="match status" value="2"/>
</dbReference>
<evidence type="ECO:0000313" key="6">
    <source>
        <dbReference type="EMBL" id="KAK4328550.1"/>
    </source>
</evidence>
<proteinExistence type="predicted"/>
<dbReference type="AlphaFoldDB" id="A0AAE1US03"/>
<reference evidence="6" key="1">
    <citation type="submission" date="2023-11" db="EMBL/GenBank/DDBJ databases">
        <title>Genome assemblies of two species of porcelain crab, Petrolisthes cinctipes and Petrolisthes manimaculis (Anomura: Porcellanidae).</title>
        <authorList>
            <person name="Angst P."/>
        </authorList>
    </citation>
    <scope>NUCLEOTIDE SEQUENCE</scope>
    <source>
        <strain evidence="6">PB745_02</strain>
        <tissue evidence="6">Gill</tissue>
    </source>
</reference>
<dbReference type="EMBL" id="JAWZYT010000072">
    <property type="protein sequence ID" value="KAK4328550.1"/>
    <property type="molecule type" value="Genomic_DNA"/>
</dbReference>
<dbReference type="PANTHER" id="PTHR19303">
    <property type="entry name" value="TRANSPOSON"/>
    <property type="match status" value="1"/>
</dbReference>
<dbReference type="GO" id="GO:0003677">
    <property type="term" value="F:DNA binding"/>
    <property type="evidence" value="ECO:0007669"/>
    <property type="project" value="UniProtKB-UniRule"/>
</dbReference>
<keyword evidence="7" id="KW-1185">Reference proteome</keyword>
<comment type="caution">
    <text evidence="6">The sequence shown here is derived from an EMBL/GenBank/DDBJ whole genome shotgun (WGS) entry which is preliminary data.</text>
</comment>
<evidence type="ECO:0000256" key="4">
    <source>
        <dbReference type="PROSITE-ProRule" id="PRU00320"/>
    </source>
</evidence>
<protein>
    <recommendedName>
        <fullName evidence="5">HTH psq-type domain-containing protein</fullName>
    </recommendedName>
</protein>
<evidence type="ECO:0000259" key="5">
    <source>
        <dbReference type="PROSITE" id="PS50960"/>
    </source>
</evidence>
<dbReference type="InterPro" id="IPR006600">
    <property type="entry name" value="HTH_CenpB_DNA-bd_dom"/>
</dbReference>
<sequence>MPKEDKGRKRKGLTLKQKLDICQRLEKHESRHSIMQQYGCSSSTIYDIKKQSEKLKTFFTKTEDNKGMEKRQTLRPAKLKELDRALFEWFKLKRSEGACISGPLLTEKAIEFHTKLGIQEPLCL</sequence>
<dbReference type="GO" id="GO:0005634">
    <property type="term" value="C:nucleus"/>
    <property type="evidence" value="ECO:0007669"/>
    <property type="project" value="UniProtKB-SubCell"/>
</dbReference>
<dbReference type="PANTHER" id="PTHR19303:SF11">
    <property type="entry name" value="JERKY PROTEIN HOMOLOG"/>
    <property type="match status" value="1"/>
</dbReference>
<dbReference type="InterPro" id="IPR007889">
    <property type="entry name" value="HTH_Psq"/>
</dbReference>
<evidence type="ECO:0000256" key="3">
    <source>
        <dbReference type="ARBA" id="ARBA00023242"/>
    </source>
</evidence>
<organism evidence="6 7">
    <name type="scientific">Petrolisthes manimaculis</name>
    <dbReference type="NCBI Taxonomy" id="1843537"/>
    <lineage>
        <taxon>Eukaryota</taxon>
        <taxon>Metazoa</taxon>
        <taxon>Ecdysozoa</taxon>
        <taxon>Arthropoda</taxon>
        <taxon>Crustacea</taxon>
        <taxon>Multicrustacea</taxon>
        <taxon>Malacostraca</taxon>
        <taxon>Eumalacostraca</taxon>
        <taxon>Eucarida</taxon>
        <taxon>Decapoda</taxon>
        <taxon>Pleocyemata</taxon>
        <taxon>Anomura</taxon>
        <taxon>Galatheoidea</taxon>
        <taxon>Porcellanidae</taxon>
        <taxon>Petrolisthes</taxon>
    </lineage>
</organism>
<accession>A0AAE1US03</accession>
<dbReference type="InterPro" id="IPR009057">
    <property type="entry name" value="Homeodomain-like_sf"/>
</dbReference>
<keyword evidence="3 4" id="KW-0539">Nucleus</keyword>
<evidence type="ECO:0000313" key="7">
    <source>
        <dbReference type="Proteomes" id="UP001292094"/>
    </source>
</evidence>
<name>A0AAE1US03_9EUCA</name>
<dbReference type="InterPro" id="IPR050863">
    <property type="entry name" value="CenT-Element_Derived"/>
</dbReference>
<comment type="subcellular location">
    <subcellularLocation>
        <location evidence="1 4">Nucleus</location>
    </subcellularLocation>
</comment>
<dbReference type="Proteomes" id="UP001292094">
    <property type="component" value="Unassembled WGS sequence"/>
</dbReference>
<dbReference type="SUPFAM" id="SSF46689">
    <property type="entry name" value="Homeodomain-like"/>
    <property type="match status" value="2"/>
</dbReference>
<gene>
    <name evidence="6" type="ORF">Pmani_001027</name>
</gene>
<feature type="domain" description="HTH psq-type" evidence="5">
    <location>
        <begin position="1"/>
        <end position="55"/>
    </location>
</feature>
<evidence type="ECO:0000256" key="2">
    <source>
        <dbReference type="ARBA" id="ARBA00023125"/>
    </source>
</evidence>
<feature type="DNA-binding region" description="H-T-H motif" evidence="4">
    <location>
        <begin position="31"/>
        <end position="51"/>
    </location>
</feature>
<dbReference type="PROSITE" id="PS50960">
    <property type="entry name" value="HTH_PSQ"/>
    <property type="match status" value="1"/>
</dbReference>
<keyword evidence="2 4" id="KW-0238">DNA-binding</keyword>
<dbReference type="Pfam" id="PF04218">
    <property type="entry name" value="CENP-B_N"/>
    <property type="match status" value="1"/>
</dbReference>